<dbReference type="Pfam" id="PF25455">
    <property type="entry name" value="Beta-barrel_CAF17_C"/>
    <property type="match status" value="1"/>
</dbReference>
<evidence type="ECO:0000259" key="2">
    <source>
        <dbReference type="Pfam" id="PF25455"/>
    </source>
</evidence>
<dbReference type="OrthoDB" id="9796287at2"/>
<name>A0A1M5P285_9RHOB</name>
<evidence type="ECO:0000313" key="4">
    <source>
        <dbReference type="Proteomes" id="UP000184221"/>
    </source>
</evidence>
<feature type="domain" description="CAF17 C-terminal" evidence="2">
    <location>
        <begin position="184"/>
        <end position="243"/>
    </location>
</feature>
<sequence>MSDRTILKISGPDARDFLQGLVTNDVGKLDQGLVYAAMLTPQGKYRADFFLVPLGDEIGLDIASDLAPGIKQALMMYKLRSAVEVADSDLTVTRGLGSPPDGAFADPRDPSLGWRGYHGQPGDADVDWDALRVAACVPESGVELNADSFILEMGFERLNGVDFKKGCYVGQEVTARMKHKTELRKGLAKVTVDGSAPLGTEIEADGKPAGTLYTQADGAGLAYLRFDRATGDMIADRAAVRLVERAQIDQRT</sequence>
<organism evidence="3 4">
    <name type="scientific">Marivita hallyeonensis</name>
    <dbReference type="NCBI Taxonomy" id="996342"/>
    <lineage>
        <taxon>Bacteria</taxon>
        <taxon>Pseudomonadati</taxon>
        <taxon>Pseudomonadota</taxon>
        <taxon>Alphaproteobacteria</taxon>
        <taxon>Rhodobacterales</taxon>
        <taxon>Roseobacteraceae</taxon>
        <taxon>Marivita</taxon>
    </lineage>
</organism>
<dbReference type="InterPro" id="IPR045179">
    <property type="entry name" value="YgfZ/GcvT"/>
</dbReference>
<keyword evidence="4" id="KW-1185">Reference proteome</keyword>
<dbReference type="PANTHER" id="PTHR22602:SF0">
    <property type="entry name" value="TRANSFERASE CAF17, MITOCHONDRIAL-RELATED"/>
    <property type="match status" value="1"/>
</dbReference>
<accession>A0A1M5P285</accession>
<dbReference type="RefSeq" id="WP_072776463.1">
    <property type="nucleotide sequence ID" value="NZ_FQXC01000001.1"/>
</dbReference>
<dbReference type="InterPro" id="IPR027266">
    <property type="entry name" value="TrmE/GcvT-like"/>
</dbReference>
<dbReference type="GO" id="GO:0016226">
    <property type="term" value="P:iron-sulfur cluster assembly"/>
    <property type="evidence" value="ECO:0007669"/>
    <property type="project" value="TreeGrafter"/>
</dbReference>
<protein>
    <recommendedName>
        <fullName evidence="2">CAF17 C-terminal domain-containing protein</fullName>
    </recommendedName>
</protein>
<dbReference type="NCBIfam" id="TIGR03317">
    <property type="entry name" value="ygfZ_signature"/>
    <property type="match status" value="1"/>
</dbReference>
<proteinExistence type="predicted"/>
<evidence type="ECO:0000256" key="1">
    <source>
        <dbReference type="ARBA" id="ARBA00022946"/>
    </source>
</evidence>
<gene>
    <name evidence="3" type="ORF">SAMN05443551_1129</name>
</gene>
<reference evidence="3 4" key="1">
    <citation type="submission" date="2016-11" db="EMBL/GenBank/DDBJ databases">
        <authorList>
            <person name="Jaros S."/>
            <person name="Januszkiewicz K."/>
            <person name="Wedrychowicz H."/>
        </authorList>
    </citation>
    <scope>NUCLEOTIDE SEQUENCE [LARGE SCALE GENOMIC DNA]</scope>
    <source>
        <strain evidence="3 4">DSM 29431</strain>
    </source>
</reference>
<dbReference type="InterPro" id="IPR057460">
    <property type="entry name" value="CAF17_C"/>
</dbReference>
<dbReference type="Gene3D" id="3.30.1360.120">
    <property type="entry name" value="Probable tRNA modification gtpase trme, domain 1"/>
    <property type="match status" value="2"/>
</dbReference>
<dbReference type="AlphaFoldDB" id="A0A1M5P285"/>
<dbReference type="EMBL" id="FQXC01000001">
    <property type="protein sequence ID" value="SHG95827.1"/>
    <property type="molecule type" value="Genomic_DNA"/>
</dbReference>
<keyword evidence="1" id="KW-0809">Transit peptide</keyword>
<evidence type="ECO:0000313" key="3">
    <source>
        <dbReference type="EMBL" id="SHG95827.1"/>
    </source>
</evidence>
<dbReference type="Proteomes" id="UP000184221">
    <property type="component" value="Unassembled WGS sequence"/>
</dbReference>
<dbReference type="PANTHER" id="PTHR22602">
    <property type="entry name" value="TRANSFERASE CAF17, MITOCHONDRIAL-RELATED"/>
    <property type="match status" value="1"/>
</dbReference>
<dbReference type="STRING" id="996342.SAMN05443551_1129"/>
<dbReference type="InterPro" id="IPR017703">
    <property type="entry name" value="YgfZ/GCV_T_CS"/>
</dbReference>
<dbReference type="SUPFAM" id="SSF103025">
    <property type="entry name" value="Folate-binding domain"/>
    <property type="match status" value="1"/>
</dbReference>